<keyword evidence="2 4" id="KW-0442">Lipid degradation</keyword>
<dbReference type="GO" id="GO:0016787">
    <property type="term" value="F:hydrolase activity"/>
    <property type="evidence" value="ECO:0007669"/>
    <property type="project" value="UniProtKB-UniRule"/>
</dbReference>
<feature type="signal peptide" evidence="5">
    <location>
        <begin position="1"/>
        <end position="18"/>
    </location>
</feature>
<evidence type="ECO:0000256" key="3">
    <source>
        <dbReference type="ARBA" id="ARBA00023098"/>
    </source>
</evidence>
<accession>A0A419S3L4</accession>
<dbReference type="RefSeq" id="WP_120182803.1">
    <property type="nucleotide sequence ID" value="NZ_MBTA01000027.1"/>
</dbReference>
<keyword evidence="3 4" id="KW-0443">Lipid metabolism</keyword>
<evidence type="ECO:0000256" key="4">
    <source>
        <dbReference type="PROSITE-ProRule" id="PRU01161"/>
    </source>
</evidence>
<proteinExistence type="predicted"/>
<evidence type="ECO:0000256" key="5">
    <source>
        <dbReference type="SAM" id="SignalP"/>
    </source>
</evidence>
<keyword evidence="5" id="KW-0732">Signal</keyword>
<dbReference type="Proteomes" id="UP000283433">
    <property type="component" value="Unassembled WGS sequence"/>
</dbReference>
<feature type="active site" description="Proton acceptor" evidence="4">
    <location>
        <position position="205"/>
    </location>
</feature>
<evidence type="ECO:0000256" key="2">
    <source>
        <dbReference type="ARBA" id="ARBA00022963"/>
    </source>
</evidence>
<dbReference type="PROSITE" id="PS51635">
    <property type="entry name" value="PNPLA"/>
    <property type="match status" value="1"/>
</dbReference>
<evidence type="ECO:0000256" key="1">
    <source>
        <dbReference type="ARBA" id="ARBA00022801"/>
    </source>
</evidence>
<dbReference type="SUPFAM" id="SSF52151">
    <property type="entry name" value="FabD/lysophospholipase-like"/>
    <property type="match status" value="1"/>
</dbReference>
<dbReference type="GO" id="GO:0016042">
    <property type="term" value="P:lipid catabolic process"/>
    <property type="evidence" value="ECO:0007669"/>
    <property type="project" value="UniProtKB-UniRule"/>
</dbReference>
<feature type="short sequence motif" description="GXGXXG" evidence="4">
    <location>
        <begin position="27"/>
        <end position="32"/>
    </location>
</feature>
<reference evidence="7 8" key="1">
    <citation type="submission" date="2016-07" db="EMBL/GenBank/DDBJ databases">
        <title>Genome of Pelobium manganitolerans.</title>
        <authorList>
            <person name="Wu S."/>
            <person name="Wang G."/>
        </authorList>
    </citation>
    <scope>NUCLEOTIDE SEQUENCE [LARGE SCALE GENOMIC DNA]</scope>
    <source>
        <strain evidence="7 8">YS-25</strain>
    </source>
</reference>
<name>A0A419S3L4_9SPHI</name>
<feature type="active site" description="Nucleophile" evidence="4">
    <location>
        <position position="56"/>
    </location>
</feature>
<organism evidence="7 8">
    <name type="scientific">Pelobium manganitolerans</name>
    <dbReference type="NCBI Taxonomy" id="1842495"/>
    <lineage>
        <taxon>Bacteria</taxon>
        <taxon>Pseudomonadati</taxon>
        <taxon>Bacteroidota</taxon>
        <taxon>Sphingobacteriia</taxon>
        <taxon>Sphingobacteriales</taxon>
        <taxon>Sphingobacteriaceae</taxon>
        <taxon>Pelobium</taxon>
    </lineage>
</organism>
<evidence type="ECO:0000259" key="6">
    <source>
        <dbReference type="PROSITE" id="PS51635"/>
    </source>
</evidence>
<keyword evidence="8" id="KW-1185">Reference proteome</keyword>
<dbReference type="EMBL" id="MBTA01000027">
    <property type="protein sequence ID" value="RKD13895.1"/>
    <property type="molecule type" value="Genomic_DNA"/>
</dbReference>
<dbReference type="InterPro" id="IPR016035">
    <property type="entry name" value="Acyl_Trfase/lysoPLipase"/>
</dbReference>
<gene>
    <name evidence="7" type="ORF">BCY91_09035</name>
</gene>
<dbReference type="Pfam" id="PF01734">
    <property type="entry name" value="Patatin"/>
    <property type="match status" value="1"/>
</dbReference>
<dbReference type="PANTHER" id="PTHR14226">
    <property type="entry name" value="NEUROPATHY TARGET ESTERASE/SWISS CHEESE D.MELANOGASTER"/>
    <property type="match status" value="1"/>
</dbReference>
<dbReference type="InterPro" id="IPR002641">
    <property type="entry name" value="PNPLA_dom"/>
</dbReference>
<dbReference type="Gene3D" id="3.40.1090.10">
    <property type="entry name" value="Cytosolic phospholipase A2 catalytic domain"/>
    <property type="match status" value="2"/>
</dbReference>
<feature type="short sequence motif" description="DGA/G" evidence="4">
    <location>
        <begin position="205"/>
        <end position="207"/>
    </location>
</feature>
<evidence type="ECO:0000313" key="7">
    <source>
        <dbReference type="EMBL" id="RKD13895.1"/>
    </source>
</evidence>
<feature type="short sequence motif" description="GXSXG" evidence="4">
    <location>
        <begin position="54"/>
        <end position="58"/>
    </location>
</feature>
<comment type="caution">
    <text evidence="7">The sequence shown here is derived from an EMBL/GenBank/DDBJ whole genome shotgun (WGS) entry which is preliminary data.</text>
</comment>
<keyword evidence="1 4" id="KW-0378">Hydrolase</keyword>
<evidence type="ECO:0000313" key="8">
    <source>
        <dbReference type="Proteomes" id="UP000283433"/>
    </source>
</evidence>
<dbReference type="PANTHER" id="PTHR14226:SF29">
    <property type="entry name" value="NEUROPATHY TARGET ESTERASE SWS"/>
    <property type="match status" value="1"/>
</dbReference>
<feature type="domain" description="PNPLA" evidence="6">
    <location>
        <begin position="23"/>
        <end position="218"/>
    </location>
</feature>
<sequence>MKKLLLILFLFAANGAYAQKVGLVLSGGGAKGLAHIGVLKALEENNIPIDYIAGTSMGGVVGAMYAAGYSPKEIEYIALSSDFQNWVSGKYTSDYSYFFKKKEDNPSFITAKLQIDTGFNFRFRSNLVNDIPLNFALLELLGQASANAKNNFNKLFVPYRCVVADVLSQKAIVMKEGSLVEAVRGTFTVPLVYRPIKVEEKYVFDGGLYNNFPVDVMKKEFAPDVIIGSNVSSKTFNTYPKDIDEKLMNKFLMYLFLSKTDSTAIGENGVYIQPDLTNYTATNFTPVEELIKKGYDATIAELEKINAKVGRRASEEKVKEERKAFVAKNPYFTFKNIRISGVSGKRKQYVQSLFKNMNDDLSLRDVKRAYYKLLGDDNFETVYPKINYLPAENTYEFELIVQPEKNFRIDFGGAVSNRPVGTAFIGLQYNFLRRQSYTLSANFYTGRFHESAQGAFRIDIPKKAPFYLESELTYNHWNFFQSSQLFLEDAKPTFLEQSDSRFIQNIGFSTGKSAKTLIFGGVLSNTNNYSPIDNFITGADLDKTNFNGFTAGIKYQRDKLNRKQYASKGNKLFAGFSYVNGTEKYYPGDVFKDEPIYPSLKPQKNDRQWFVAKISSEKYSPISRKYSIGYQFEGVYSNRPDFSSYKSNLLYASPFYPLSDSKTLFLESLRADKYLSAGIKNVYSATRHLDFRLEGYIFQPYQEIRRSGLQATNYGDALSSRSFIFTGAAVYHSPVGPIALNFNYYDDKPKNFGVFFHIGYLIYNKRALEL</sequence>
<dbReference type="OrthoDB" id="9770965at2"/>
<feature type="chain" id="PRO_5019458799" evidence="5">
    <location>
        <begin position="19"/>
        <end position="770"/>
    </location>
</feature>
<dbReference type="InterPro" id="IPR050301">
    <property type="entry name" value="NTE"/>
</dbReference>
<protein>
    <submittedName>
        <fullName evidence="7">Patatin</fullName>
    </submittedName>
</protein>
<dbReference type="AlphaFoldDB" id="A0A419S3L4"/>
<dbReference type="CDD" id="cd07205">
    <property type="entry name" value="Pat_PNPLA6_PNPLA7_NTE1_like"/>
    <property type="match status" value="1"/>
</dbReference>